<protein>
    <submittedName>
        <fullName evidence="1">YecA family protein</fullName>
    </submittedName>
</protein>
<dbReference type="Pfam" id="PF03695">
    <property type="entry name" value="UPF0149"/>
    <property type="match status" value="1"/>
</dbReference>
<reference evidence="1" key="1">
    <citation type="submission" date="2008-01" db="EMBL/GenBank/DDBJ databases">
        <title>Complete sequence of plasmid2 pCAUL02 of Caulobacter sp. K31.</title>
        <authorList>
            <consortium name="US DOE Joint Genome Institute"/>
            <person name="Copeland A."/>
            <person name="Lucas S."/>
            <person name="Lapidus A."/>
            <person name="Barry K."/>
            <person name="Glavina del Rio T."/>
            <person name="Dalin E."/>
            <person name="Tice H."/>
            <person name="Pitluck S."/>
            <person name="Bruce D."/>
            <person name="Goodwin L."/>
            <person name="Thompson L.S."/>
            <person name="Brettin T."/>
            <person name="Detter J.C."/>
            <person name="Han C."/>
            <person name="Schmutz J."/>
            <person name="Larimer F."/>
            <person name="Land M."/>
            <person name="Hauser L."/>
            <person name="Kyrpides N."/>
            <person name="Kim E."/>
            <person name="Stephens C."/>
            <person name="Richardson P."/>
        </authorList>
    </citation>
    <scope>NUCLEOTIDE SEQUENCE [LARGE SCALE GENOMIC DNA]</scope>
    <source>
        <plasmid evidence="1">K31</plasmid>
        <plasmid evidence="1">pCAUL02</plasmid>
    </source>
</reference>
<dbReference type="AlphaFoldDB" id="B0T9X4"/>
<dbReference type="HOGENOM" id="CLU_1358311_0_0_5"/>
<keyword evidence="1" id="KW-0614">Plasmid</keyword>
<dbReference type="NCBIfam" id="TIGR02292">
    <property type="entry name" value="ygfB_yecA"/>
    <property type="match status" value="1"/>
</dbReference>
<dbReference type="OrthoDB" id="7498017at2"/>
<name>B0T9X4_CAUSK</name>
<dbReference type="KEGG" id="cak:Caul_5406"/>
<proteinExistence type="predicted"/>
<organism evidence="1">
    <name type="scientific">Caulobacter sp. (strain K31)</name>
    <dbReference type="NCBI Taxonomy" id="366602"/>
    <lineage>
        <taxon>Bacteria</taxon>
        <taxon>Pseudomonadati</taxon>
        <taxon>Pseudomonadota</taxon>
        <taxon>Alphaproteobacteria</taxon>
        <taxon>Caulobacterales</taxon>
        <taxon>Caulobacteraceae</taxon>
        <taxon>Caulobacter</taxon>
    </lineage>
</organism>
<gene>
    <name evidence="1" type="ordered locus">Caul_5406</name>
</gene>
<dbReference type="InterPro" id="IPR011978">
    <property type="entry name" value="YgfB-like"/>
</dbReference>
<sequence length="192" mass="20994">MTLEALEDWFERAKPPVHTAGVSMMDGFLAGVVISPAFIHPETWLWHLIGDHEKRAYAGTKADAAVQAIVAHYNKISDVLANAPHAYAPIYMRTDEGEVLVEDWANGFYGAMRLNMAAWQPLFETFESAAPLTAILVNCTKPDGAPIYDGMSPAIPALELGETWRIIPEAVSVIREQCAPRRAASMGTLATK</sequence>
<dbReference type="InterPro" id="IPR036255">
    <property type="entry name" value="YgfB-like_sf"/>
</dbReference>
<geneLocation type="plasmid" evidence="1">
    <name>pCAUL02</name>
</geneLocation>
<dbReference type="EMBL" id="CP000929">
    <property type="protein sequence ID" value="ABZ74523.1"/>
    <property type="molecule type" value="Genomic_DNA"/>
</dbReference>
<dbReference type="SUPFAM" id="SSF101327">
    <property type="entry name" value="YgfB-like"/>
    <property type="match status" value="1"/>
</dbReference>
<dbReference type="Gene3D" id="1.20.120.740">
    <property type="entry name" value="YgfB uncharacterised protein family UPF0149, PF03695"/>
    <property type="match status" value="1"/>
</dbReference>
<accession>B0T9X4</accession>
<dbReference type="eggNOG" id="COG3318">
    <property type="taxonomic scope" value="Bacteria"/>
</dbReference>
<evidence type="ECO:0000313" key="1">
    <source>
        <dbReference type="EMBL" id="ABZ74523.1"/>
    </source>
</evidence>